<dbReference type="InterPro" id="IPR040442">
    <property type="entry name" value="Pyrv_kinase-like_dom_sf"/>
</dbReference>
<dbReference type="CDD" id="cd00377">
    <property type="entry name" value="ICL_PEPM"/>
    <property type="match status" value="1"/>
</dbReference>
<dbReference type="Proteomes" id="UP000241964">
    <property type="component" value="Unassembled WGS sequence"/>
</dbReference>
<sequence length="274" mass="29914">MFNSRPIQMNSQSEKADLLKKLHHSGKMLVLPNIWDAAGAVLLENLGYPAVATASAAIARAHGYEDGERIPFDFLLGIVAQIVKAVSVPVTVDIEAGYAADNELLKSNIRRLIAAGVAGINIEDSDVRTRELLPVDEQVEKLKVIGRVAERENTRLFINARTDVFLLNPELPEDQKLALAIERGRAYVEAGADGIYPIFATEEGTLKMLVNALKVPINVIAKTNAPDLDILQRLGVARVSFGPNVHRATLLSMEALLKDVKDNLSHKPVTDLLM</sequence>
<protein>
    <submittedName>
        <fullName evidence="1">2-methylisocitrate lyase-like PEP mutase family enzyme</fullName>
    </submittedName>
</protein>
<evidence type="ECO:0000313" key="2">
    <source>
        <dbReference type="Proteomes" id="UP000241964"/>
    </source>
</evidence>
<gene>
    <name evidence="1" type="ORF">CLV60_111207</name>
</gene>
<reference evidence="1 2" key="1">
    <citation type="submission" date="2018-03" db="EMBL/GenBank/DDBJ databases">
        <title>Genomic Encyclopedia of Archaeal and Bacterial Type Strains, Phase II (KMG-II): from individual species to whole genera.</title>
        <authorList>
            <person name="Goeker M."/>
        </authorList>
    </citation>
    <scope>NUCLEOTIDE SEQUENCE [LARGE SCALE GENOMIC DNA]</scope>
    <source>
        <strain evidence="1 2">DSM 29057</strain>
    </source>
</reference>
<organism evidence="1 2">
    <name type="scientific">Dyadobacter jiangsuensis</name>
    <dbReference type="NCBI Taxonomy" id="1591085"/>
    <lineage>
        <taxon>Bacteria</taxon>
        <taxon>Pseudomonadati</taxon>
        <taxon>Bacteroidota</taxon>
        <taxon>Cytophagia</taxon>
        <taxon>Cytophagales</taxon>
        <taxon>Spirosomataceae</taxon>
        <taxon>Dyadobacter</taxon>
    </lineage>
</organism>
<dbReference type="PANTHER" id="PTHR42905">
    <property type="entry name" value="PHOSPHOENOLPYRUVATE CARBOXYLASE"/>
    <property type="match status" value="1"/>
</dbReference>
<dbReference type="EMBL" id="PYAS01000011">
    <property type="protein sequence ID" value="PSL25755.1"/>
    <property type="molecule type" value="Genomic_DNA"/>
</dbReference>
<keyword evidence="1" id="KW-0456">Lyase</keyword>
<comment type="caution">
    <text evidence="1">The sequence shown here is derived from an EMBL/GenBank/DDBJ whole genome shotgun (WGS) entry which is preliminary data.</text>
</comment>
<dbReference type="AlphaFoldDB" id="A0A2P8FVU0"/>
<dbReference type="Gene3D" id="3.20.20.60">
    <property type="entry name" value="Phosphoenolpyruvate-binding domains"/>
    <property type="match status" value="1"/>
</dbReference>
<dbReference type="GO" id="GO:0016829">
    <property type="term" value="F:lyase activity"/>
    <property type="evidence" value="ECO:0007669"/>
    <property type="project" value="UniProtKB-KW"/>
</dbReference>
<proteinExistence type="predicted"/>
<dbReference type="Pfam" id="PF13714">
    <property type="entry name" value="PEP_mutase"/>
    <property type="match status" value="1"/>
</dbReference>
<dbReference type="PANTHER" id="PTHR42905:SF16">
    <property type="entry name" value="CARBOXYPHOSPHONOENOLPYRUVATE PHOSPHONOMUTASE-LIKE PROTEIN (AFU_ORTHOLOGUE AFUA_5G07230)"/>
    <property type="match status" value="1"/>
</dbReference>
<name>A0A2P8FVU0_9BACT</name>
<evidence type="ECO:0000313" key="1">
    <source>
        <dbReference type="EMBL" id="PSL25755.1"/>
    </source>
</evidence>
<dbReference type="InterPro" id="IPR015813">
    <property type="entry name" value="Pyrv/PenolPyrv_kinase-like_dom"/>
</dbReference>
<keyword evidence="2" id="KW-1185">Reference proteome</keyword>
<dbReference type="RefSeq" id="WP_229211090.1">
    <property type="nucleotide sequence ID" value="NZ_PYAS01000011.1"/>
</dbReference>
<dbReference type="SUPFAM" id="SSF51621">
    <property type="entry name" value="Phosphoenolpyruvate/pyruvate domain"/>
    <property type="match status" value="1"/>
</dbReference>
<dbReference type="InterPro" id="IPR039556">
    <property type="entry name" value="ICL/PEPM"/>
</dbReference>
<accession>A0A2P8FVU0</accession>